<reference evidence="2" key="1">
    <citation type="journal article" date="2021" name="PeerJ">
        <title>Extensive microbial diversity within the chicken gut microbiome revealed by metagenomics and culture.</title>
        <authorList>
            <person name="Gilroy R."/>
            <person name="Ravi A."/>
            <person name="Getino M."/>
            <person name="Pursley I."/>
            <person name="Horton D.L."/>
            <person name="Alikhan N.F."/>
            <person name="Baker D."/>
            <person name="Gharbi K."/>
            <person name="Hall N."/>
            <person name="Watson M."/>
            <person name="Adriaenssens E.M."/>
            <person name="Foster-Nyarko E."/>
            <person name="Jarju S."/>
            <person name="Secka A."/>
            <person name="Antonio M."/>
            <person name="Oren A."/>
            <person name="Chaudhuri R.R."/>
            <person name="La Ragione R."/>
            <person name="Hildebrand F."/>
            <person name="Pallen M.J."/>
        </authorList>
    </citation>
    <scope>NUCLEOTIDE SEQUENCE</scope>
    <source>
        <strain evidence="2">ChiSxjej5B17-1746</strain>
    </source>
</reference>
<dbReference type="Pfam" id="PF05565">
    <property type="entry name" value="Sipho_Gp157"/>
    <property type="match status" value="1"/>
</dbReference>
<evidence type="ECO:0000313" key="3">
    <source>
        <dbReference type="Proteomes" id="UP000824264"/>
    </source>
</evidence>
<dbReference type="EMBL" id="DXGI01000444">
    <property type="protein sequence ID" value="HIW79813.1"/>
    <property type="molecule type" value="Genomic_DNA"/>
</dbReference>
<sequence>MPTFADIQEEIAGMLSIPDEDLTPDQRTALDAYLTELAKLEADKADAFGQFIRLQNAQAQACREEARRLTAKAQATENRIARLKEFYTEAMRRNGLHKVSGGVYTLSVRKAASVAVTARLDDLPALYRRTQTTVEPDKALIREALKEGVDIPGCALVESYRLDIR</sequence>
<keyword evidence="1" id="KW-0175">Coiled coil</keyword>
<accession>A0A9D1UA70</accession>
<dbReference type="Proteomes" id="UP000824264">
    <property type="component" value="Unassembled WGS sequence"/>
</dbReference>
<feature type="coiled-coil region" evidence="1">
    <location>
        <begin position="52"/>
        <end position="86"/>
    </location>
</feature>
<organism evidence="2 3">
    <name type="scientific">Candidatus Bilophila faecipullorum</name>
    <dbReference type="NCBI Taxonomy" id="2838482"/>
    <lineage>
        <taxon>Bacteria</taxon>
        <taxon>Pseudomonadati</taxon>
        <taxon>Thermodesulfobacteriota</taxon>
        <taxon>Desulfovibrionia</taxon>
        <taxon>Desulfovibrionales</taxon>
        <taxon>Desulfovibrionaceae</taxon>
        <taxon>Bilophila</taxon>
    </lineage>
</organism>
<comment type="caution">
    <text evidence="2">The sequence shown here is derived from an EMBL/GenBank/DDBJ whole genome shotgun (WGS) entry which is preliminary data.</text>
</comment>
<dbReference type="InterPro" id="IPR008840">
    <property type="entry name" value="Sipho_Gp157"/>
</dbReference>
<dbReference type="AlphaFoldDB" id="A0A9D1UA70"/>
<proteinExistence type="predicted"/>
<name>A0A9D1UA70_9BACT</name>
<protein>
    <submittedName>
        <fullName evidence="2">Siphovirus Gp157 family protein</fullName>
    </submittedName>
</protein>
<evidence type="ECO:0000313" key="2">
    <source>
        <dbReference type="EMBL" id="HIW79813.1"/>
    </source>
</evidence>
<gene>
    <name evidence="2" type="ORF">H9874_11835</name>
</gene>
<evidence type="ECO:0000256" key="1">
    <source>
        <dbReference type="SAM" id="Coils"/>
    </source>
</evidence>
<reference evidence="2" key="2">
    <citation type="submission" date="2021-04" db="EMBL/GenBank/DDBJ databases">
        <authorList>
            <person name="Gilroy R."/>
        </authorList>
    </citation>
    <scope>NUCLEOTIDE SEQUENCE</scope>
    <source>
        <strain evidence="2">ChiSxjej5B17-1746</strain>
    </source>
</reference>